<comment type="subcellular location">
    <subcellularLocation>
        <location evidence="1">Cell membrane</location>
        <topology evidence="1">Multi-pass membrane protein</topology>
    </subcellularLocation>
</comment>
<keyword evidence="2" id="KW-1003">Cell membrane</keyword>
<dbReference type="EMBL" id="CP157743">
    <property type="protein sequence ID" value="XBS21096.1"/>
    <property type="molecule type" value="Genomic_DNA"/>
</dbReference>
<keyword evidence="8" id="KW-1185">Reference proteome</keyword>
<name>A0AAU7NX10_9GAMM</name>
<dbReference type="PANTHER" id="PTHR30250">
    <property type="entry name" value="PST FAMILY PREDICTED COLANIC ACID TRANSPORTER"/>
    <property type="match status" value="1"/>
</dbReference>
<reference evidence="7 8" key="1">
    <citation type="journal article" date="2024" name="Microbiology">
        <title>Methylomarinum rosea sp. nov., a novel halophilic methanotrophic bacterium from the hypersaline Lake Elton.</title>
        <authorList>
            <person name="Suleimanov R.Z."/>
            <person name="Oshkin I.Y."/>
            <person name="Danilova O.V."/>
            <person name="Suzina N.E."/>
            <person name="Dedysh S.N."/>
        </authorList>
    </citation>
    <scope>NUCLEOTIDE SEQUENCE [LARGE SCALE GENOMIC DNA]</scope>
    <source>
        <strain evidence="7 8">Ch1-1</strain>
    </source>
</reference>
<feature type="transmembrane region" description="Helical" evidence="6">
    <location>
        <begin position="299"/>
        <end position="317"/>
    </location>
</feature>
<evidence type="ECO:0000256" key="3">
    <source>
        <dbReference type="ARBA" id="ARBA00022692"/>
    </source>
</evidence>
<feature type="transmembrane region" description="Helical" evidence="6">
    <location>
        <begin position="265"/>
        <end position="287"/>
    </location>
</feature>
<feature type="transmembrane region" description="Helical" evidence="6">
    <location>
        <begin position="179"/>
        <end position="199"/>
    </location>
</feature>
<evidence type="ECO:0000256" key="2">
    <source>
        <dbReference type="ARBA" id="ARBA00022475"/>
    </source>
</evidence>
<dbReference type="InterPro" id="IPR050833">
    <property type="entry name" value="Poly_Biosynth_Transport"/>
</dbReference>
<dbReference type="GO" id="GO:0005886">
    <property type="term" value="C:plasma membrane"/>
    <property type="evidence" value="ECO:0007669"/>
    <property type="project" value="UniProtKB-SubCell"/>
</dbReference>
<dbReference type="CDD" id="cd13128">
    <property type="entry name" value="MATE_Wzx_like"/>
    <property type="match status" value="1"/>
</dbReference>
<keyword evidence="5 6" id="KW-0472">Membrane</keyword>
<dbReference type="KEGG" id="mech:Q9L42_002970"/>
<feature type="transmembrane region" description="Helical" evidence="6">
    <location>
        <begin position="79"/>
        <end position="101"/>
    </location>
</feature>
<feature type="transmembrane region" description="Helical" evidence="6">
    <location>
        <begin position="425"/>
        <end position="443"/>
    </location>
</feature>
<dbReference type="RefSeq" id="WP_305909920.1">
    <property type="nucleotide sequence ID" value="NZ_CP157743.1"/>
</dbReference>
<feature type="transmembrane region" description="Helical" evidence="6">
    <location>
        <begin position="121"/>
        <end position="142"/>
    </location>
</feature>
<dbReference type="Proteomes" id="UP001225378">
    <property type="component" value="Chromosome"/>
</dbReference>
<evidence type="ECO:0000256" key="4">
    <source>
        <dbReference type="ARBA" id="ARBA00022989"/>
    </source>
</evidence>
<proteinExistence type="predicted"/>
<accession>A0AAU7NX10</accession>
<keyword evidence="3 6" id="KW-0812">Transmembrane</keyword>
<dbReference type="Pfam" id="PF13440">
    <property type="entry name" value="Polysacc_synt_3"/>
    <property type="match status" value="1"/>
</dbReference>
<protein>
    <submittedName>
        <fullName evidence="7">Flippase</fullName>
    </submittedName>
</protein>
<feature type="transmembrane region" description="Helical" evidence="6">
    <location>
        <begin position="154"/>
        <end position="173"/>
    </location>
</feature>
<feature type="transmembrane region" description="Helical" evidence="6">
    <location>
        <begin position="239"/>
        <end position="259"/>
    </location>
</feature>
<evidence type="ECO:0000313" key="8">
    <source>
        <dbReference type="Proteomes" id="UP001225378"/>
    </source>
</evidence>
<feature type="transmembrane region" description="Helical" evidence="6">
    <location>
        <begin position="7"/>
        <end position="28"/>
    </location>
</feature>
<evidence type="ECO:0000256" key="5">
    <source>
        <dbReference type="ARBA" id="ARBA00023136"/>
    </source>
</evidence>
<dbReference type="AlphaFoldDB" id="A0AAU7NX10"/>
<keyword evidence="4 6" id="KW-1133">Transmembrane helix</keyword>
<sequence length="476" mass="53160">MIVKNTFYNLLGLGLPLVVAIFTIPVLIESLGVARFGVLTLIWAIVSYISLLDMGLGRALTLELSVLIAKRKFWRIPKVLGTTYFLMAIIGFVLAGLTAVFSEKLAYLLKGLENYQEVISALYVMAFAIPFVILSAGARGVLEANGRFDLVNIIRVPVGVFTFLGPLFVVLFWDTRLDYIALVLLAVRVMSLIVYYWYASKTIPENFRRLQIDLRYAKPLVSNGGWMTVSNIISPLMGYIDRFLIGAIVSASAVAYYATPHEVVTKLWIIPGALTAVLFPVFASAFLEKTDRSSFLYEKSIEVIFAVMLPLCGFFILFEQEILSFWIGSDFANESRYIFALLALGILINSLAHVPFTAIQSSGNSKKTALIHLAEFPFFLLLLVWLVNVYGPLGAALAWVLRMSVDTVLMFYFSSVAPAIQNNNLTSISSYIFIVSVMLLLIFLNIDIFWKASVELLIIAYAAIKLYFQIKNRLVI</sequence>
<feature type="transmembrane region" description="Helical" evidence="6">
    <location>
        <begin position="34"/>
        <end position="52"/>
    </location>
</feature>
<evidence type="ECO:0000313" key="7">
    <source>
        <dbReference type="EMBL" id="XBS21096.1"/>
    </source>
</evidence>
<feature type="transmembrane region" description="Helical" evidence="6">
    <location>
        <begin position="449"/>
        <end position="468"/>
    </location>
</feature>
<dbReference type="PANTHER" id="PTHR30250:SF11">
    <property type="entry name" value="O-ANTIGEN TRANSPORTER-RELATED"/>
    <property type="match status" value="1"/>
</dbReference>
<evidence type="ECO:0000256" key="6">
    <source>
        <dbReference type="SAM" id="Phobius"/>
    </source>
</evidence>
<feature type="transmembrane region" description="Helical" evidence="6">
    <location>
        <begin position="337"/>
        <end position="356"/>
    </location>
</feature>
<evidence type="ECO:0000256" key="1">
    <source>
        <dbReference type="ARBA" id="ARBA00004651"/>
    </source>
</evidence>
<gene>
    <name evidence="7" type="ORF">Q9L42_002970</name>
</gene>
<organism evidence="7 8">
    <name type="scientific">Methylomarinum roseum</name>
    <dbReference type="NCBI Taxonomy" id="3067653"/>
    <lineage>
        <taxon>Bacteria</taxon>
        <taxon>Pseudomonadati</taxon>
        <taxon>Pseudomonadota</taxon>
        <taxon>Gammaproteobacteria</taxon>
        <taxon>Methylococcales</taxon>
        <taxon>Methylococcaceae</taxon>
        <taxon>Methylomarinum</taxon>
    </lineage>
</organism>